<dbReference type="Pfam" id="PF12728">
    <property type="entry name" value="HTH_17"/>
    <property type="match status" value="1"/>
</dbReference>
<feature type="domain" description="Helix-turn-helix" evidence="1">
    <location>
        <begin position="45"/>
        <end position="87"/>
    </location>
</feature>
<dbReference type="SUPFAM" id="SSF46955">
    <property type="entry name" value="Putative DNA-binding domain"/>
    <property type="match status" value="1"/>
</dbReference>
<evidence type="ECO:0000259" key="1">
    <source>
        <dbReference type="Pfam" id="PF12728"/>
    </source>
</evidence>
<accession>A0A246GEC5</accession>
<organism evidence="2 3">
    <name type="scientific">Flavobacterium columnare</name>
    <dbReference type="NCBI Taxonomy" id="996"/>
    <lineage>
        <taxon>Bacteria</taxon>
        <taxon>Pseudomonadati</taxon>
        <taxon>Bacteroidota</taxon>
        <taxon>Flavobacteriia</taxon>
        <taxon>Flavobacteriales</taxon>
        <taxon>Flavobacteriaceae</taxon>
        <taxon>Flavobacterium</taxon>
    </lineage>
</organism>
<reference evidence="2 3" key="1">
    <citation type="journal article" date="2017" name="Infect. Genet. Evol.">
        <title>Comparative genome analysis of fish pathogen Flavobacterium columnare reveals extensive sequence diversity within the species.</title>
        <authorList>
            <person name="Kayansamruaj P."/>
            <person name="Dong H.T."/>
            <person name="Hirono I."/>
            <person name="Kondo H."/>
            <person name="Senapin S."/>
            <person name="Rodkhum C."/>
        </authorList>
    </citation>
    <scope>NUCLEOTIDE SEQUENCE [LARGE SCALE GENOMIC DNA]</scope>
    <source>
        <strain evidence="2 3">1214</strain>
    </source>
</reference>
<proteinExistence type="predicted"/>
<gene>
    <name evidence="2" type="ORF">BWK62_00410</name>
</gene>
<dbReference type="NCBIfam" id="TIGR01764">
    <property type="entry name" value="excise"/>
    <property type="match status" value="1"/>
</dbReference>
<protein>
    <recommendedName>
        <fullName evidence="1">Helix-turn-helix domain-containing protein</fullName>
    </recommendedName>
</protein>
<sequence>MERKDFTTLQVQGISAEILLQKFDSLESQIKELKQQSQPTSERLITRDETAKILGVSIVTIHNWVKSNVLKAYRVGNKIRFKESEVFNALQSINCK</sequence>
<evidence type="ECO:0000313" key="2">
    <source>
        <dbReference type="EMBL" id="OWP79735.1"/>
    </source>
</evidence>
<evidence type="ECO:0000313" key="3">
    <source>
        <dbReference type="Proteomes" id="UP000198034"/>
    </source>
</evidence>
<dbReference type="AlphaFoldDB" id="A0A246GEC5"/>
<dbReference type="GO" id="GO:0003677">
    <property type="term" value="F:DNA binding"/>
    <property type="evidence" value="ECO:0007669"/>
    <property type="project" value="InterPro"/>
</dbReference>
<name>A0A246GEC5_9FLAO</name>
<dbReference type="InterPro" id="IPR041657">
    <property type="entry name" value="HTH_17"/>
</dbReference>
<dbReference type="InterPro" id="IPR009061">
    <property type="entry name" value="DNA-bd_dom_put_sf"/>
</dbReference>
<dbReference type="Proteomes" id="UP000198034">
    <property type="component" value="Unassembled WGS sequence"/>
</dbReference>
<dbReference type="EMBL" id="MTCY01000001">
    <property type="protein sequence ID" value="OWP79735.1"/>
    <property type="molecule type" value="Genomic_DNA"/>
</dbReference>
<dbReference type="InterPro" id="IPR010093">
    <property type="entry name" value="SinI_DNA-bd"/>
</dbReference>
<comment type="caution">
    <text evidence="2">The sequence shown here is derived from an EMBL/GenBank/DDBJ whole genome shotgun (WGS) entry which is preliminary data.</text>
</comment>